<name>A2EVQ7_TRIV3</name>
<sequence>MKSIRVHSKNRYLFDDTKAVYNADRTKILYCASNIGETYEIDPNVYYINRGCFANSLLSSIIIPDSVNYTGTYAFYRTTDLKQIKLPKSLKKIENNCFDGTGLTSIVIPDGVEVLGDSVFSNCKSLTNITLPKTLKSLGGNALPSNPGINISSISNEYIYFDHYYVIYIDHNQSISQYLGSGSEIVLLSTVKTIKSNAFRDNQNLVSIKFGGESSLETIEIRAFWGCAKLQTFEFGSKIRFIKEQAFDGTQLIGDIKFQQNLATIEKDAFNGNTKITSLSFSSTVPLTISENAFFNCNSITVITFKTTSQITLGVTCFSGLSSLTYLSIPSKVISVGSGSFMNSGIEQVSFIGDSIGFGSISASMFKGCTHLSSFSVPSNCINIGPESLSYTSISSIIIPDSVEILDDQCFKGCSQLESIQISSNSNLFRIGFGVFDGCSHFSIVNQFQSKNFVSESSAIYSSDRRRMHVYPPASPRIYFSLLEGVQHIEDSAFIGCSHLESVMLPENSLLSIGISSFQGCTHLKQITIPSSIQSVGSNAFLDCPLLKCGALIQNINNKTFIHLLRSSGLQIESLAFCSGFSCKNDFHNTKFISFSYIAVFILV</sequence>
<protein>
    <submittedName>
        <fullName evidence="1">Surface antigen BspA-like</fullName>
    </submittedName>
</protein>
<dbReference type="RefSeq" id="XP_001315490.1">
    <property type="nucleotide sequence ID" value="XM_001315455.1"/>
</dbReference>
<evidence type="ECO:0000313" key="2">
    <source>
        <dbReference type="Proteomes" id="UP000001542"/>
    </source>
</evidence>
<dbReference type="InParanoid" id="A2EVQ7"/>
<dbReference type="InterPro" id="IPR053139">
    <property type="entry name" value="Surface_bspA-like"/>
</dbReference>
<accession>A2EVQ7</accession>
<dbReference type="Proteomes" id="UP000001542">
    <property type="component" value="Unassembled WGS sequence"/>
</dbReference>
<keyword evidence="2" id="KW-1185">Reference proteome</keyword>
<dbReference type="PANTHER" id="PTHR45661:SF3">
    <property type="entry name" value="IG-LIKE DOMAIN-CONTAINING PROTEIN"/>
    <property type="match status" value="1"/>
</dbReference>
<gene>
    <name evidence="1" type="ORF">TVAG_299300</name>
</gene>
<dbReference type="VEuPathDB" id="TrichDB:TVAG_299300"/>
<dbReference type="KEGG" id="tva:4761109"/>
<dbReference type="STRING" id="5722.A2EVQ7"/>
<dbReference type="AlphaFoldDB" id="A2EVQ7"/>
<dbReference type="InterPro" id="IPR026906">
    <property type="entry name" value="LRR_5"/>
</dbReference>
<dbReference type="SUPFAM" id="SSF52058">
    <property type="entry name" value="L domain-like"/>
    <property type="match status" value="1"/>
</dbReference>
<dbReference type="PANTHER" id="PTHR45661">
    <property type="entry name" value="SURFACE ANTIGEN"/>
    <property type="match status" value="1"/>
</dbReference>
<dbReference type="SMR" id="A2EVQ7"/>
<dbReference type="Pfam" id="PF13306">
    <property type="entry name" value="LRR_5"/>
    <property type="match status" value="4"/>
</dbReference>
<evidence type="ECO:0000313" key="1">
    <source>
        <dbReference type="EMBL" id="EAY03267.1"/>
    </source>
</evidence>
<reference evidence="1" key="1">
    <citation type="submission" date="2006-10" db="EMBL/GenBank/DDBJ databases">
        <authorList>
            <person name="Amadeo P."/>
            <person name="Zhao Q."/>
            <person name="Wortman J."/>
            <person name="Fraser-Liggett C."/>
            <person name="Carlton J."/>
        </authorList>
    </citation>
    <scope>NUCLEOTIDE SEQUENCE</scope>
    <source>
        <strain evidence="1">G3</strain>
    </source>
</reference>
<proteinExistence type="predicted"/>
<dbReference type="InterPro" id="IPR032675">
    <property type="entry name" value="LRR_dom_sf"/>
</dbReference>
<dbReference type="Gene3D" id="3.80.10.10">
    <property type="entry name" value="Ribonuclease Inhibitor"/>
    <property type="match status" value="4"/>
</dbReference>
<dbReference type="EMBL" id="DS113510">
    <property type="protein sequence ID" value="EAY03267.1"/>
    <property type="molecule type" value="Genomic_DNA"/>
</dbReference>
<reference evidence="1" key="2">
    <citation type="journal article" date="2007" name="Science">
        <title>Draft genome sequence of the sexually transmitted pathogen Trichomonas vaginalis.</title>
        <authorList>
            <person name="Carlton J.M."/>
            <person name="Hirt R.P."/>
            <person name="Silva J.C."/>
            <person name="Delcher A.L."/>
            <person name="Schatz M."/>
            <person name="Zhao Q."/>
            <person name="Wortman J.R."/>
            <person name="Bidwell S.L."/>
            <person name="Alsmark U.C.M."/>
            <person name="Besteiro S."/>
            <person name="Sicheritz-Ponten T."/>
            <person name="Noel C.J."/>
            <person name="Dacks J.B."/>
            <person name="Foster P.G."/>
            <person name="Simillion C."/>
            <person name="Van de Peer Y."/>
            <person name="Miranda-Saavedra D."/>
            <person name="Barton G.J."/>
            <person name="Westrop G.D."/>
            <person name="Mueller S."/>
            <person name="Dessi D."/>
            <person name="Fiori P.L."/>
            <person name="Ren Q."/>
            <person name="Paulsen I."/>
            <person name="Zhang H."/>
            <person name="Bastida-Corcuera F.D."/>
            <person name="Simoes-Barbosa A."/>
            <person name="Brown M.T."/>
            <person name="Hayes R.D."/>
            <person name="Mukherjee M."/>
            <person name="Okumura C.Y."/>
            <person name="Schneider R."/>
            <person name="Smith A.J."/>
            <person name="Vanacova S."/>
            <person name="Villalvazo M."/>
            <person name="Haas B.J."/>
            <person name="Pertea M."/>
            <person name="Feldblyum T.V."/>
            <person name="Utterback T.R."/>
            <person name="Shu C.L."/>
            <person name="Osoegawa K."/>
            <person name="de Jong P.J."/>
            <person name="Hrdy I."/>
            <person name="Horvathova L."/>
            <person name="Zubacova Z."/>
            <person name="Dolezal P."/>
            <person name="Malik S.B."/>
            <person name="Logsdon J.M. Jr."/>
            <person name="Henze K."/>
            <person name="Gupta A."/>
            <person name="Wang C.C."/>
            <person name="Dunne R.L."/>
            <person name="Upcroft J.A."/>
            <person name="Upcroft P."/>
            <person name="White O."/>
            <person name="Salzberg S.L."/>
            <person name="Tang P."/>
            <person name="Chiu C.-H."/>
            <person name="Lee Y.-S."/>
            <person name="Embley T.M."/>
            <person name="Coombs G.H."/>
            <person name="Mottram J.C."/>
            <person name="Tachezy J."/>
            <person name="Fraser-Liggett C.M."/>
            <person name="Johnson P.J."/>
        </authorList>
    </citation>
    <scope>NUCLEOTIDE SEQUENCE [LARGE SCALE GENOMIC DNA]</scope>
    <source>
        <strain evidence="1">G3</strain>
    </source>
</reference>
<dbReference type="VEuPathDB" id="TrichDB:TVAGG3_0414310"/>
<organism evidence="1 2">
    <name type="scientific">Trichomonas vaginalis (strain ATCC PRA-98 / G3)</name>
    <dbReference type="NCBI Taxonomy" id="412133"/>
    <lineage>
        <taxon>Eukaryota</taxon>
        <taxon>Metamonada</taxon>
        <taxon>Parabasalia</taxon>
        <taxon>Trichomonadida</taxon>
        <taxon>Trichomonadidae</taxon>
        <taxon>Trichomonas</taxon>
    </lineage>
</organism>